<protein>
    <recommendedName>
        <fullName evidence="3">Bacterial toxin 27 domain-containing protein</fullName>
    </recommendedName>
</protein>
<feature type="compositionally biased region" description="Low complexity" evidence="2">
    <location>
        <begin position="528"/>
        <end position="554"/>
    </location>
</feature>
<feature type="region of interest" description="Disordered" evidence="2">
    <location>
        <begin position="886"/>
        <end position="1007"/>
    </location>
</feature>
<feature type="compositionally biased region" description="Low complexity" evidence="2">
    <location>
        <begin position="1663"/>
        <end position="1676"/>
    </location>
</feature>
<evidence type="ECO:0000256" key="1">
    <source>
        <dbReference type="SAM" id="Coils"/>
    </source>
</evidence>
<reference evidence="4 5" key="1">
    <citation type="journal article" date="2011" name="BMC Genomics">
        <title>Genome-wide analysis of the role of GlnR in Streptomyces venezuelae provides new insights into global nitrogen regulation in actinomycetes.</title>
        <authorList>
            <person name="Pullan S.T."/>
            <person name="Bibb M.J."/>
            <person name="Merrick M."/>
        </authorList>
    </citation>
    <scope>NUCLEOTIDE SEQUENCE [LARGE SCALE GENOMIC DNA]</scope>
    <source>
        <strain evidence="5">ATCC 10712 / CBS 650.69 / DSM 40230 / JCM 4526 / NBRC 13096 / PD 04745</strain>
    </source>
</reference>
<evidence type="ECO:0000256" key="2">
    <source>
        <dbReference type="SAM" id="MobiDB-lite"/>
    </source>
</evidence>
<dbReference type="eggNOG" id="ENOG50335PW">
    <property type="taxonomic scope" value="Bacteria"/>
</dbReference>
<evidence type="ECO:0000259" key="3">
    <source>
        <dbReference type="Pfam" id="PF15531"/>
    </source>
</evidence>
<keyword evidence="1" id="KW-0175">Coiled coil</keyword>
<dbReference type="RefSeq" id="WP_015035263.1">
    <property type="nucleotide sequence ID" value="NC_018750.1"/>
</dbReference>
<dbReference type="InterPro" id="IPR029112">
    <property type="entry name" value="Ntox27"/>
</dbReference>
<dbReference type="PATRIC" id="fig|953739.5.peg.6566"/>
<feature type="region of interest" description="Disordered" evidence="2">
    <location>
        <begin position="512"/>
        <end position="593"/>
    </location>
</feature>
<feature type="compositionally biased region" description="Low complexity" evidence="2">
    <location>
        <begin position="978"/>
        <end position="988"/>
    </location>
</feature>
<dbReference type="EMBL" id="FR845719">
    <property type="protein sequence ID" value="CCA57352.1"/>
    <property type="molecule type" value="Genomic_DNA"/>
</dbReference>
<dbReference type="KEGG" id="sve:SVEN_4066"/>
<feature type="compositionally biased region" description="Low complexity" evidence="2">
    <location>
        <begin position="913"/>
        <end position="928"/>
    </location>
</feature>
<sequence length="2488" mass="255569">MSLFRDVGRRRRRIRSALTKGTATTALVTASAVLVGLIQASPALAETEPEKDTGLGRNSIGEDRRLDRCLTGVALHVGGPQLKAKAIEGLTGDENLLRTTVGDIGWIGYGPLGVARDADEDAADTYSAGVGARTTALDEANKPYRESAWASDDMEWHAPAFGKDVTHFTQVTQKELAWQLGWDGHSNASDEAVARARALMQENLGKDDWHDFYVEFMLRDSEVKNTQYTRGTTSSDIASYLRHGGYATQAPAPDSAEYRIEVETLKQAWAACDFQNPVDPRRVLNAPVMSAMIEWETEYAGQAAQRAKIIQAEADAALATREAADDMVEAIGLAWFADQILTWRKYWQDKLAQDPNTILGKPDQALYDKATADLARTRQSAAAAVTSAKAWAAKAATASQKAATAQQEAWAVADATHVPRGRGLMYAQQSVQVSRASAAAAAAAAKATETAGNATNATVATSDALLAKAQTESHAINTEFRRVAAEEAASQAKAAADSAEANATAAAEAAATSKAARTTAEQKRDQAKTAAATAAAERAKAQTEQATAVASRAKAAAERTRAKEAEERAAGQQTAAKTADTAAGTATADASAKRKLADEKAKAAQTAREKAVAALRSKQATAARAAALEAAATAAVGSAAAAETRAAATAARTSANQAAEAATAAQTAADQATAAAVSARTAATTAEGAAERAQANAVSAWSAYHTSLGAASTAHAAAAVALDASQDAATRADNAATASENATALAKKAKADSLAAGASAAEAAKSAATVVGRAHAAGQAALAARDSANAAVAASAEAVTVGTPYKEKDSSAALAVLVGQSSKTLAEQQAAAAEAKATAAAAAAASAQQAAAQATGDAKLAAEAAARAASDSVRAVEAVTRAQASAATAADEQKGAKSASDAAAGHLEQAGKDAVTARSTADAASDAAAEADRDATEAEKHAAEANEKSGRSSEAAAEAARKAAEAEKEAKDAETKAGDAAGDSTAAEEAAKKAEQQQREKNDAAHKAALEAGDAPIKGGAANWPALGAREEKILLDACGQTCVDDYRKGLAAVSVNVVEWATAHGGQILFEQLDAAKVKECLAGKDVDDCLWALVDIPSASVIVGRVPALAQAIEKVSDGMRTIFNDADNALRRLNELTAVIRDVRSTPRLDRCVAGVALHAGGARTKAVAIQGLSGTNADLAGIIGDRGWIGFMPLGKANDQDREAGYAYLDAFAAQKALLEDANRPYAMSSFDDGITLHAPEFGADITGFTLSTQAKLADRIGWDAHTNASPEAIAKARQITQQNLGKDDWHDFAAEFMLRDSNVDNTRFFGGTTAADIAAYLRHGGFPAAKVTEGTPEFRVEVENLKQAWASCNHADPVDPRNALSEAVSQASAEWEAEYAGQAAPRAVIMQAEADAAAATRNTAAHMIEAIGQAWRADQILRWQKYWHDQLEADPDHILKPKQALFDKAKTDLADARGRIRALVTKAKEQAALAAAASQRAVTGQQQAWAIADATEVPRGRGLMYAQQSVQVARASGAAAAAAAKATETALNAANATVSTSEALLALAKTEAHAVNTEFRRIAAQEAAAQAKAAADSADAYAASAAENAAKAKKAKETALAEEQQAKQAAADAHAKRAVAELERANAAAYRATAERERDKAKGHEADAVAQGRIASDARTSAEAAGSTASSKRAVAEQAERDAVAARDNALEAEQRRDSLNAKAAAYEAKAAADEGTDAAGASRAAATDARAAANTATTAATNARASANAATAAATNAREAATKAQGSASRAKAAADSAWASYWIAAGSAAAAHAAAAEAIDASVAAAADAKGAKEQSEKASEAAKTAKAEAAAARSEAAQTAAWAATTAGKALAAVQSSLAARDSAAAVTKPANEAISLGGPYQEADSSAAFAVLTGQQSLTIAQQQAAAAAATASQAEGFSAEAKALAAQAAADMKLAAQASAAAAADASRAAKAYQRAQASSAQAAKDAKEAQASANRADGYAQSAGNDALAASSAAMDAQADANAADAAATEAEKDAANARAVATKAEEDAASARATAAKAEEDATAAETAAAGARDAAEEAQNAADRTERSGNSEQISQGVTSGIGSVWAVLDHIEYIGEPKNVVKDNCNPFIHFGDCKITATVTYRTHSDVFLCAAKWETYATTTGSCPKDDTVYLGADVSKEPVTERLTTTLTMAQFNSGIDPVDVLLGDFIGCAKLITPGLEGGSWGDCAWAASWFVAGPLFRAGKAAVAALDASLKLGVGFMDAYRALRTVGLTEVAIQGILSRIFRMAGEACTVADAGTPKAASFKLASFSVTSLAASSPNDELIEKCRRILKDIVVDGDHIVLGINPHSDDLTKLAGGPGGRTFNNQDYGIQLPKSMGLGERPIWTVGVEQAVANRNVRISVSLDGVPGATNADEALNALLKRGEGITPGDWETIRQRGMGTAWEMTKLRSAVRMEDRGWKSIDWWMTNSKGEVVRVYPEKWKYANGTPVAD</sequence>
<feature type="domain" description="Bacterial toxin 27" evidence="3">
    <location>
        <begin position="2339"/>
        <end position="2468"/>
    </location>
</feature>
<dbReference type="Proteomes" id="UP000006854">
    <property type="component" value="Chromosome"/>
</dbReference>
<feature type="compositionally biased region" description="Low complexity" evidence="2">
    <location>
        <begin position="2056"/>
        <end position="2075"/>
    </location>
</feature>
<dbReference type="Pfam" id="PF15531">
    <property type="entry name" value="Ntox27"/>
    <property type="match status" value="1"/>
</dbReference>
<feature type="region of interest" description="Disordered" evidence="2">
    <location>
        <begin position="2043"/>
        <end position="2089"/>
    </location>
</feature>
<gene>
    <name evidence="4" type="ordered locus">SVEN_4066</name>
</gene>
<dbReference type="HOGENOM" id="CLU_228613_0_0_11"/>
<evidence type="ECO:0000313" key="5">
    <source>
        <dbReference type="Proteomes" id="UP000006854"/>
    </source>
</evidence>
<dbReference type="STRING" id="953739.SVEN_4066"/>
<name>F2RH24_STRVP</name>
<feature type="coiled-coil region" evidence="1">
    <location>
        <begin position="1587"/>
        <end position="1617"/>
    </location>
</feature>
<feature type="compositionally biased region" description="Basic and acidic residues" evidence="2">
    <location>
        <begin position="930"/>
        <end position="951"/>
    </location>
</feature>
<feature type="compositionally biased region" description="Basic and acidic residues" evidence="2">
    <location>
        <begin position="989"/>
        <end position="1007"/>
    </location>
</feature>
<evidence type="ECO:0000313" key="4">
    <source>
        <dbReference type="EMBL" id="CCA57352.1"/>
    </source>
</evidence>
<feature type="compositionally biased region" description="Low complexity" evidence="2">
    <location>
        <begin position="570"/>
        <end position="590"/>
    </location>
</feature>
<organism evidence="4 5">
    <name type="scientific">Streptomyces venezuelae (strain ATCC 10712 / CBS 650.69 / DSM 40230 / JCM 4526 / NBRC 13096 / PD 04745)</name>
    <dbReference type="NCBI Taxonomy" id="953739"/>
    <lineage>
        <taxon>Bacteria</taxon>
        <taxon>Bacillati</taxon>
        <taxon>Actinomycetota</taxon>
        <taxon>Actinomycetes</taxon>
        <taxon>Kitasatosporales</taxon>
        <taxon>Streptomycetaceae</taxon>
        <taxon>Streptomyces</taxon>
    </lineage>
</organism>
<proteinExistence type="predicted"/>
<accession>F2RH24</accession>
<feature type="compositionally biased region" description="Low complexity" evidence="2">
    <location>
        <begin position="886"/>
        <end position="905"/>
    </location>
</feature>
<feature type="compositionally biased region" description="Basic and acidic residues" evidence="2">
    <location>
        <begin position="959"/>
        <end position="977"/>
    </location>
</feature>
<feature type="coiled-coil region" evidence="1">
    <location>
        <begin position="1816"/>
        <end position="1843"/>
    </location>
</feature>
<feature type="compositionally biased region" description="Basic and acidic residues" evidence="2">
    <location>
        <begin position="555"/>
        <end position="569"/>
    </location>
</feature>
<keyword evidence="5" id="KW-1185">Reference proteome</keyword>
<feature type="region of interest" description="Disordered" evidence="2">
    <location>
        <begin position="1635"/>
        <end position="1686"/>
    </location>
</feature>
<feature type="compositionally biased region" description="Basic and acidic residues" evidence="2">
    <location>
        <begin position="1638"/>
        <end position="1652"/>
    </location>
</feature>